<dbReference type="InterPro" id="IPR013525">
    <property type="entry name" value="ABC2_TM"/>
</dbReference>
<evidence type="ECO:0000256" key="2">
    <source>
        <dbReference type="ARBA" id="ARBA00022692"/>
    </source>
</evidence>
<dbReference type="Proteomes" id="UP001500967">
    <property type="component" value="Unassembled WGS sequence"/>
</dbReference>
<dbReference type="PIRSF" id="PIRSF006648">
    <property type="entry name" value="DrrB"/>
    <property type="match status" value="1"/>
</dbReference>
<dbReference type="PROSITE" id="PS51012">
    <property type="entry name" value="ABC_TM2"/>
    <property type="match status" value="1"/>
</dbReference>
<name>A0ABP3DEE7_9ACTN</name>
<dbReference type="InterPro" id="IPR000412">
    <property type="entry name" value="ABC_2_transport"/>
</dbReference>
<feature type="domain" description="ABC transmembrane type-2" evidence="7">
    <location>
        <begin position="24"/>
        <end position="252"/>
    </location>
</feature>
<dbReference type="PANTHER" id="PTHR43229">
    <property type="entry name" value="NODULATION PROTEIN J"/>
    <property type="match status" value="1"/>
</dbReference>
<feature type="transmembrane region" description="Helical" evidence="6">
    <location>
        <begin position="60"/>
        <end position="82"/>
    </location>
</feature>
<comment type="similarity">
    <text evidence="6">Belongs to the ABC-2 integral membrane protein family.</text>
</comment>
<keyword evidence="5" id="KW-0046">Antibiotic resistance</keyword>
<feature type="transmembrane region" description="Helical" evidence="6">
    <location>
        <begin position="227"/>
        <end position="249"/>
    </location>
</feature>
<gene>
    <name evidence="8" type="ORF">GCM10009539_13060</name>
</gene>
<feature type="transmembrane region" description="Helical" evidence="6">
    <location>
        <begin position="103"/>
        <end position="128"/>
    </location>
</feature>
<comment type="subcellular location">
    <subcellularLocation>
        <location evidence="6">Cell membrane</location>
        <topology evidence="6">Multi-pass membrane protein</topology>
    </subcellularLocation>
    <subcellularLocation>
        <location evidence="1">Membrane</location>
        <topology evidence="1">Multi-pass membrane protein</topology>
    </subcellularLocation>
</comment>
<proteinExistence type="inferred from homology"/>
<feature type="transmembrane region" description="Helical" evidence="6">
    <location>
        <begin position="24"/>
        <end position="48"/>
    </location>
</feature>
<dbReference type="PANTHER" id="PTHR43229:SF2">
    <property type="entry name" value="NODULATION PROTEIN J"/>
    <property type="match status" value="1"/>
</dbReference>
<dbReference type="RefSeq" id="WP_344647808.1">
    <property type="nucleotide sequence ID" value="NZ_BAAAGX010000006.1"/>
</dbReference>
<reference evidence="9" key="1">
    <citation type="journal article" date="2019" name="Int. J. Syst. Evol. Microbiol.">
        <title>The Global Catalogue of Microorganisms (GCM) 10K type strain sequencing project: providing services to taxonomists for standard genome sequencing and annotation.</title>
        <authorList>
            <consortium name="The Broad Institute Genomics Platform"/>
            <consortium name="The Broad Institute Genome Sequencing Center for Infectious Disease"/>
            <person name="Wu L."/>
            <person name="Ma J."/>
        </authorList>
    </citation>
    <scope>NUCLEOTIDE SEQUENCE [LARGE SCALE GENOMIC DNA]</scope>
    <source>
        <strain evidence="9">JCM 10425</strain>
    </source>
</reference>
<dbReference type="InterPro" id="IPR047817">
    <property type="entry name" value="ABC2_TM_bact-type"/>
</dbReference>
<keyword evidence="9" id="KW-1185">Reference proteome</keyword>
<feature type="transmembrane region" description="Helical" evidence="6">
    <location>
        <begin position="172"/>
        <end position="189"/>
    </location>
</feature>
<evidence type="ECO:0000256" key="6">
    <source>
        <dbReference type="RuleBase" id="RU361157"/>
    </source>
</evidence>
<dbReference type="EMBL" id="BAAAGX010000006">
    <property type="protein sequence ID" value="GAA0229042.1"/>
    <property type="molecule type" value="Genomic_DNA"/>
</dbReference>
<evidence type="ECO:0000313" key="8">
    <source>
        <dbReference type="EMBL" id="GAA0229042.1"/>
    </source>
</evidence>
<evidence type="ECO:0000256" key="3">
    <source>
        <dbReference type="ARBA" id="ARBA00022989"/>
    </source>
</evidence>
<evidence type="ECO:0000259" key="7">
    <source>
        <dbReference type="PROSITE" id="PS51012"/>
    </source>
</evidence>
<keyword evidence="6" id="KW-0813">Transport</keyword>
<accession>A0ABP3DEE7</accession>
<keyword evidence="3 6" id="KW-1133">Transmembrane helix</keyword>
<evidence type="ECO:0000256" key="1">
    <source>
        <dbReference type="ARBA" id="ARBA00004141"/>
    </source>
</evidence>
<evidence type="ECO:0000313" key="9">
    <source>
        <dbReference type="Proteomes" id="UP001500967"/>
    </source>
</evidence>
<evidence type="ECO:0000256" key="5">
    <source>
        <dbReference type="ARBA" id="ARBA00023251"/>
    </source>
</evidence>
<organism evidence="8 9">
    <name type="scientific">Cryptosporangium japonicum</name>
    <dbReference type="NCBI Taxonomy" id="80872"/>
    <lineage>
        <taxon>Bacteria</taxon>
        <taxon>Bacillati</taxon>
        <taxon>Actinomycetota</taxon>
        <taxon>Actinomycetes</taxon>
        <taxon>Cryptosporangiales</taxon>
        <taxon>Cryptosporangiaceae</taxon>
        <taxon>Cryptosporangium</taxon>
    </lineage>
</organism>
<dbReference type="Pfam" id="PF01061">
    <property type="entry name" value="ABC2_membrane"/>
    <property type="match status" value="1"/>
</dbReference>
<keyword evidence="4 6" id="KW-0472">Membrane</keyword>
<keyword evidence="6" id="KW-1003">Cell membrane</keyword>
<evidence type="ECO:0000256" key="4">
    <source>
        <dbReference type="ARBA" id="ARBA00023136"/>
    </source>
</evidence>
<comment type="caution">
    <text evidence="8">The sequence shown here is derived from an EMBL/GenBank/DDBJ whole genome shotgun (WGS) entry which is preliminary data.</text>
</comment>
<sequence>MTYALSDSLTMFQRNITHLRRNPTAIMVSVLIPVFLLLLFVGVFRALGQAASGDGEYIDYLVPGILLMTIAYGVQSTTLAVNQDMTEGVIQRFRTMAIAPSSVLTGHVLAAVIRTLVSVALVLGVSLALGFRPDAGPLDWLAVLGLVTLMSVALAWLSVAVGLAAPTVDSTGGFLIVIQLLPFISSAFVPTDTMSGAIRWFAENQPFTVLIDTIRALFSGAAVGSDGWVAVAWCIGLTLVGFGWARAAFRKIRVR</sequence>
<keyword evidence="2 6" id="KW-0812">Transmembrane</keyword>
<dbReference type="InterPro" id="IPR051784">
    <property type="entry name" value="Nod_factor_ABC_transporter"/>
</dbReference>
<feature type="transmembrane region" description="Helical" evidence="6">
    <location>
        <begin position="140"/>
        <end position="165"/>
    </location>
</feature>
<protein>
    <recommendedName>
        <fullName evidence="6">Transport permease protein</fullName>
    </recommendedName>
</protein>